<comment type="pathway">
    <text evidence="3 10">Protein modification; protein glycosylation.</text>
</comment>
<dbReference type="PANTHER" id="PTHR21049">
    <property type="entry name" value="RIBOPHORIN I"/>
    <property type="match status" value="1"/>
</dbReference>
<evidence type="ECO:0000256" key="5">
    <source>
        <dbReference type="ARBA" id="ARBA00022692"/>
    </source>
</evidence>
<evidence type="ECO:0000256" key="6">
    <source>
        <dbReference type="ARBA" id="ARBA00022729"/>
    </source>
</evidence>
<dbReference type="GO" id="GO:0018279">
    <property type="term" value="P:protein N-linked glycosylation via asparagine"/>
    <property type="evidence" value="ECO:0007669"/>
    <property type="project" value="TreeGrafter"/>
</dbReference>
<evidence type="ECO:0000256" key="3">
    <source>
        <dbReference type="ARBA" id="ARBA00004922"/>
    </source>
</evidence>
<dbReference type="EMBL" id="KB468113">
    <property type="protein sequence ID" value="PCH41157.1"/>
    <property type="molecule type" value="Genomic_DNA"/>
</dbReference>
<comment type="subunit">
    <text evidence="10">Component of the oligosaccharyltransferase (OST) complex.</text>
</comment>
<keyword evidence="12" id="KW-1185">Reference proteome</keyword>
<dbReference type="AlphaFoldDB" id="A0A2H3JYD1"/>
<keyword evidence="7 10" id="KW-0256">Endoplasmic reticulum</keyword>
<dbReference type="GO" id="GO:0008250">
    <property type="term" value="C:oligosaccharyltransferase complex"/>
    <property type="evidence" value="ECO:0007669"/>
    <property type="project" value="UniProtKB-UniRule"/>
</dbReference>
<name>A0A2H3JYD1_WOLCO</name>
<comment type="similarity">
    <text evidence="4 10">Belongs to the OST1 family.</text>
</comment>
<evidence type="ECO:0000313" key="12">
    <source>
        <dbReference type="Proteomes" id="UP000218811"/>
    </source>
</evidence>
<keyword evidence="5 10" id="KW-0812">Transmembrane</keyword>
<organism evidence="11 12">
    <name type="scientific">Wolfiporia cocos (strain MD-104)</name>
    <name type="common">Brown rot fungus</name>
    <dbReference type="NCBI Taxonomy" id="742152"/>
    <lineage>
        <taxon>Eukaryota</taxon>
        <taxon>Fungi</taxon>
        <taxon>Dikarya</taxon>
        <taxon>Basidiomycota</taxon>
        <taxon>Agaricomycotina</taxon>
        <taxon>Agaricomycetes</taxon>
        <taxon>Polyporales</taxon>
        <taxon>Phaeolaceae</taxon>
        <taxon>Wolfiporia</taxon>
    </lineage>
</organism>
<comment type="function">
    <text evidence="1 10">Subunit of the oligosaccharyl transferase (OST) complex that catalyzes the initial transfer of a defined glycan (Glc(3)Man(9)GlcNAc(2) in eukaryotes) from the lipid carrier dolichol-pyrophosphate to an asparagine residue within an Asn-X-Ser/Thr consensus motif in nascent polypeptide chains, the first step in protein N-glycosylation. N-glycosylation occurs cotranslationally and the complex associates with the Sec61 complex at the channel-forming translocon complex that mediates protein translocation across the endoplasmic reticulum (ER). All subunits are required for a maximal enzyme activity.</text>
</comment>
<reference evidence="11 12" key="1">
    <citation type="journal article" date="2012" name="Science">
        <title>The Paleozoic origin of enzymatic lignin decomposition reconstructed from 31 fungal genomes.</title>
        <authorList>
            <person name="Floudas D."/>
            <person name="Binder M."/>
            <person name="Riley R."/>
            <person name="Barry K."/>
            <person name="Blanchette R.A."/>
            <person name="Henrissat B."/>
            <person name="Martinez A.T."/>
            <person name="Otillar R."/>
            <person name="Spatafora J.W."/>
            <person name="Yadav J.S."/>
            <person name="Aerts A."/>
            <person name="Benoit I."/>
            <person name="Boyd A."/>
            <person name="Carlson A."/>
            <person name="Copeland A."/>
            <person name="Coutinho P.M."/>
            <person name="de Vries R.P."/>
            <person name="Ferreira P."/>
            <person name="Findley K."/>
            <person name="Foster B."/>
            <person name="Gaskell J."/>
            <person name="Glotzer D."/>
            <person name="Gorecki P."/>
            <person name="Heitman J."/>
            <person name="Hesse C."/>
            <person name="Hori C."/>
            <person name="Igarashi K."/>
            <person name="Jurgens J.A."/>
            <person name="Kallen N."/>
            <person name="Kersten P."/>
            <person name="Kohler A."/>
            <person name="Kuees U."/>
            <person name="Kumar T.K.A."/>
            <person name="Kuo A."/>
            <person name="LaButti K."/>
            <person name="Larrondo L.F."/>
            <person name="Lindquist E."/>
            <person name="Ling A."/>
            <person name="Lombard V."/>
            <person name="Lucas S."/>
            <person name="Lundell T."/>
            <person name="Martin R."/>
            <person name="McLaughlin D.J."/>
            <person name="Morgenstern I."/>
            <person name="Morin E."/>
            <person name="Murat C."/>
            <person name="Nagy L.G."/>
            <person name="Nolan M."/>
            <person name="Ohm R.A."/>
            <person name="Patyshakuliyeva A."/>
            <person name="Rokas A."/>
            <person name="Ruiz-Duenas F.J."/>
            <person name="Sabat G."/>
            <person name="Salamov A."/>
            <person name="Samejima M."/>
            <person name="Schmutz J."/>
            <person name="Slot J.C."/>
            <person name="St John F."/>
            <person name="Stenlid J."/>
            <person name="Sun H."/>
            <person name="Sun S."/>
            <person name="Syed K."/>
            <person name="Tsang A."/>
            <person name="Wiebenga A."/>
            <person name="Young D."/>
            <person name="Pisabarro A."/>
            <person name="Eastwood D.C."/>
            <person name="Martin F."/>
            <person name="Cullen D."/>
            <person name="Grigoriev I.V."/>
            <person name="Hibbett D.S."/>
        </authorList>
    </citation>
    <scope>NUCLEOTIDE SEQUENCE [LARGE SCALE GENOMIC DNA]</scope>
    <source>
        <strain evidence="11 12">MD-104</strain>
    </source>
</reference>
<sequence>MVLHLRDCLSLLALGLLAPSLVEAGHLFENTAIVRTIELGGSLVQVTTTYAVKALEDGAQVYTIALGAREHERVSWLEAKLKGQSAILPIEAEGYDDESGAFLYSVEFPSPLNVNGTSNLIVETVESHATYPWPKQASQSDPQSLKYESDLFVFTPYHTTVERIKYRSPSPTIHSYSFPGDVDEFTMEAPVTKSGATITYGPYHNIPPSTSREFVSEKQRNVAVHYNYDSPVVEVVKLKRAAEISHWGANLNIEDNIHLRNAGPTLKGHFSRLEFQASNFYGRPPSHVLPALTLHLPAGIHSAYYYDLIGNVSTSHLRTARSPIKGMQNSQASVLELRPRYPLLGSWNYSFTLGWDSPLADYAGFDKASGRYVVGVPLMTVIPGAVVDEAEIKIILPEGATEVDFFPPFPPIESEIITHVTYLDTVGRPAVVLEYGRLTHKHHGTILVTYKVPLSAHLKKPLAVATAFMGLFVLGFASKRMDIRIQKK</sequence>
<evidence type="ECO:0000256" key="4">
    <source>
        <dbReference type="ARBA" id="ARBA00008905"/>
    </source>
</evidence>
<feature type="chain" id="PRO_5013428794" description="Dolichyl-diphosphooligosaccharide--protein glycosyltransferase subunit 1" evidence="10">
    <location>
        <begin position="25"/>
        <end position="488"/>
    </location>
</feature>
<gene>
    <name evidence="11" type="ORF">WOLCODRAFT_137221</name>
</gene>
<proteinExistence type="inferred from homology"/>
<evidence type="ECO:0000256" key="10">
    <source>
        <dbReference type="RuleBase" id="RU361143"/>
    </source>
</evidence>
<dbReference type="Pfam" id="PF04597">
    <property type="entry name" value="Ribophorin_I"/>
    <property type="match status" value="1"/>
</dbReference>
<protein>
    <recommendedName>
        <fullName evidence="10">Dolichyl-diphosphooligosaccharide--protein glycosyltransferase subunit 1</fullName>
    </recommendedName>
</protein>
<dbReference type="OrthoDB" id="310030at2759"/>
<dbReference type="Proteomes" id="UP000218811">
    <property type="component" value="Unassembled WGS sequence"/>
</dbReference>
<feature type="signal peptide" evidence="10">
    <location>
        <begin position="1"/>
        <end position="24"/>
    </location>
</feature>
<keyword evidence="8 10" id="KW-1133">Transmembrane helix</keyword>
<evidence type="ECO:0000256" key="8">
    <source>
        <dbReference type="ARBA" id="ARBA00022989"/>
    </source>
</evidence>
<evidence type="ECO:0000256" key="9">
    <source>
        <dbReference type="ARBA" id="ARBA00023136"/>
    </source>
</evidence>
<dbReference type="PANTHER" id="PTHR21049:SF0">
    <property type="entry name" value="DOLICHYL-DIPHOSPHOOLIGOSACCHARIDE--PROTEIN GLYCOSYLTRANSFERASE SUBUNIT 1"/>
    <property type="match status" value="1"/>
</dbReference>
<keyword evidence="9 10" id="KW-0472">Membrane</keyword>
<dbReference type="OMA" id="RYEYARE"/>
<dbReference type="STRING" id="742152.A0A2H3JYD1"/>
<keyword evidence="6 10" id="KW-0732">Signal</keyword>
<accession>A0A2H3JYD1</accession>
<keyword evidence="11" id="KW-0808">Transferase</keyword>
<evidence type="ECO:0000256" key="1">
    <source>
        <dbReference type="ARBA" id="ARBA00002791"/>
    </source>
</evidence>
<dbReference type="UniPathway" id="UPA00378"/>
<dbReference type="InterPro" id="IPR007676">
    <property type="entry name" value="Ribophorin_I"/>
</dbReference>
<evidence type="ECO:0000256" key="7">
    <source>
        <dbReference type="ARBA" id="ARBA00022824"/>
    </source>
</evidence>
<comment type="subcellular location">
    <subcellularLocation>
        <location evidence="2 10">Endoplasmic reticulum membrane</location>
        <topology evidence="2 10">Single-pass type I membrane protein</topology>
    </subcellularLocation>
</comment>
<feature type="transmembrane region" description="Helical" evidence="10">
    <location>
        <begin position="461"/>
        <end position="478"/>
    </location>
</feature>
<evidence type="ECO:0000256" key="2">
    <source>
        <dbReference type="ARBA" id="ARBA00004115"/>
    </source>
</evidence>
<dbReference type="GO" id="GO:0016740">
    <property type="term" value="F:transferase activity"/>
    <property type="evidence" value="ECO:0007669"/>
    <property type="project" value="UniProtKB-KW"/>
</dbReference>
<evidence type="ECO:0000313" key="11">
    <source>
        <dbReference type="EMBL" id="PCH41157.1"/>
    </source>
</evidence>